<dbReference type="Proteomes" id="UP000316304">
    <property type="component" value="Unassembled WGS sequence"/>
</dbReference>
<reference evidence="7 8" key="1">
    <citation type="submission" date="2019-02" db="EMBL/GenBank/DDBJ databases">
        <title>Deep-cultivation of Planctomycetes and their phenomic and genomic characterization uncovers novel biology.</title>
        <authorList>
            <person name="Wiegand S."/>
            <person name="Jogler M."/>
            <person name="Boedeker C."/>
            <person name="Pinto D."/>
            <person name="Vollmers J."/>
            <person name="Rivas-Marin E."/>
            <person name="Kohn T."/>
            <person name="Peeters S.H."/>
            <person name="Heuer A."/>
            <person name="Rast P."/>
            <person name="Oberbeckmann S."/>
            <person name="Bunk B."/>
            <person name="Jeske O."/>
            <person name="Meyerdierks A."/>
            <person name="Storesund J.E."/>
            <person name="Kallscheuer N."/>
            <person name="Luecker S."/>
            <person name="Lage O.M."/>
            <person name="Pohl T."/>
            <person name="Merkel B.J."/>
            <person name="Hornburger P."/>
            <person name="Mueller R.-W."/>
            <person name="Bruemmer F."/>
            <person name="Labrenz M."/>
            <person name="Spormann A.M."/>
            <person name="Op Den Camp H."/>
            <person name="Overmann J."/>
            <person name="Amann R."/>
            <person name="Jetten M.S.M."/>
            <person name="Mascher T."/>
            <person name="Medema M.H."/>
            <person name="Devos D.P."/>
            <person name="Kaster A.-K."/>
            <person name="Ovreas L."/>
            <person name="Rohde M."/>
            <person name="Galperin M.Y."/>
            <person name="Jogler C."/>
        </authorList>
    </citation>
    <scope>NUCLEOTIDE SEQUENCE [LARGE SCALE GENOMIC DNA]</scope>
    <source>
        <strain evidence="7 8">Pla52o</strain>
    </source>
</reference>
<feature type="transmembrane region" description="Helical" evidence="6">
    <location>
        <begin position="179"/>
        <end position="204"/>
    </location>
</feature>
<evidence type="ECO:0000313" key="8">
    <source>
        <dbReference type="Proteomes" id="UP000316304"/>
    </source>
</evidence>
<dbReference type="RefSeq" id="WP_146594437.1">
    <property type="nucleotide sequence ID" value="NZ_SJPT01000003.1"/>
</dbReference>
<feature type="transmembrane region" description="Helical" evidence="6">
    <location>
        <begin position="98"/>
        <end position="118"/>
    </location>
</feature>
<proteinExistence type="predicted"/>
<feature type="transmembrane region" description="Helical" evidence="6">
    <location>
        <begin position="314"/>
        <end position="333"/>
    </location>
</feature>
<feature type="transmembrane region" description="Helical" evidence="6">
    <location>
        <begin position="43"/>
        <end position="62"/>
    </location>
</feature>
<feature type="transmembrane region" description="Helical" evidence="6">
    <location>
        <begin position="12"/>
        <end position="31"/>
    </location>
</feature>
<dbReference type="GO" id="GO:0022857">
    <property type="term" value="F:transmembrane transporter activity"/>
    <property type="evidence" value="ECO:0007669"/>
    <property type="project" value="InterPro"/>
</dbReference>
<evidence type="ECO:0000313" key="7">
    <source>
        <dbReference type="EMBL" id="TWU24208.1"/>
    </source>
</evidence>
<evidence type="ECO:0000256" key="2">
    <source>
        <dbReference type="ARBA" id="ARBA00022475"/>
    </source>
</evidence>
<dbReference type="AlphaFoldDB" id="A0A5C6CIE2"/>
<keyword evidence="3 6" id="KW-0812">Transmembrane</keyword>
<organism evidence="7 8">
    <name type="scientific">Novipirellula galeiformis</name>
    <dbReference type="NCBI Taxonomy" id="2528004"/>
    <lineage>
        <taxon>Bacteria</taxon>
        <taxon>Pseudomonadati</taxon>
        <taxon>Planctomycetota</taxon>
        <taxon>Planctomycetia</taxon>
        <taxon>Pirellulales</taxon>
        <taxon>Pirellulaceae</taxon>
        <taxon>Novipirellula</taxon>
    </lineage>
</organism>
<evidence type="ECO:0000256" key="1">
    <source>
        <dbReference type="ARBA" id="ARBA00004651"/>
    </source>
</evidence>
<evidence type="ECO:0000256" key="4">
    <source>
        <dbReference type="ARBA" id="ARBA00022989"/>
    </source>
</evidence>
<dbReference type="InterPro" id="IPR001851">
    <property type="entry name" value="ABC_transp_permease"/>
</dbReference>
<feature type="transmembrane region" description="Helical" evidence="6">
    <location>
        <begin position="271"/>
        <end position="302"/>
    </location>
</feature>
<feature type="transmembrane region" description="Helical" evidence="6">
    <location>
        <begin position="225"/>
        <end position="251"/>
    </location>
</feature>
<dbReference type="GO" id="GO:0005886">
    <property type="term" value="C:plasma membrane"/>
    <property type="evidence" value="ECO:0007669"/>
    <property type="project" value="UniProtKB-SubCell"/>
</dbReference>
<keyword evidence="8" id="KW-1185">Reference proteome</keyword>
<evidence type="ECO:0000256" key="5">
    <source>
        <dbReference type="ARBA" id="ARBA00023136"/>
    </source>
</evidence>
<dbReference type="PANTHER" id="PTHR32196:SF72">
    <property type="entry name" value="RIBOSE IMPORT PERMEASE PROTEIN RBSC"/>
    <property type="match status" value="1"/>
</dbReference>
<accession>A0A5C6CIE2</accession>
<dbReference type="OrthoDB" id="9813906at2"/>
<feature type="transmembrane region" description="Helical" evidence="6">
    <location>
        <begin position="69"/>
        <end position="86"/>
    </location>
</feature>
<keyword evidence="4 6" id="KW-1133">Transmembrane helix</keyword>
<sequence>MLKSIFRSQLGPLFALFFIVILFSIADYLFSEGFFFSARNFRVVMSSAALIAVPAFGMTIIIIAGGIDLSAGTALTLCGTVMALILKHSAAAAADPGFAWTLCLAFAATIFTGCVCGFINGGIISATKVVPFIVTLGTMTIFLGVGQIIAGESTVYAPKENIPNWLRYLCYTGSNGDHYLISGVMISTSVIIAAVLAILVDLLMRFTVFGRNVFAIGSSESTARLCGIHVPWTIVSVYTLAGFFTAIGGLLYFADVKNGNPSDGSGKELEIIAAVVLGGGSLSGGRGSIFGTLVGALIITVIRSGCSQLSIPNTYTHIIIGGIIIVAVIVDQLRHGSPEWFFRMLPKSESP</sequence>
<gene>
    <name evidence="7" type="primary">rbsC_2</name>
    <name evidence="7" type="ORF">Pla52o_21340</name>
</gene>
<dbReference type="Pfam" id="PF02653">
    <property type="entry name" value="BPD_transp_2"/>
    <property type="match status" value="1"/>
</dbReference>
<evidence type="ECO:0000256" key="3">
    <source>
        <dbReference type="ARBA" id="ARBA00022692"/>
    </source>
</evidence>
<name>A0A5C6CIE2_9BACT</name>
<dbReference type="EMBL" id="SJPT01000003">
    <property type="protein sequence ID" value="TWU24208.1"/>
    <property type="molecule type" value="Genomic_DNA"/>
</dbReference>
<keyword evidence="2" id="KW-1003">Cell membrane</keyword>
<dbReference type="PANTHER" id="PTHR32196">
    <property type="entry name" value="ABC TRANSPORTER PERMEASE PROTEIN YPHD-RELATED-RELATED"/>
    <property type="match status" value="1"/>
</dbReference>
<feature type="transmembrane region" description="Helical" evidence="6">
    <location>
        <begin position="130"/>
        <end position="150"/>
    </location>
</feature>
<protein>
    <submittedName>
        <fullName evidence="7">Ribose transport system permease protein RbsC</fullName>
    </submittedName>
</protein>
<dbReference type="CDD" id="cd06579">
    <property type="entry name" value="TM_PBP1_transp_AraH_like"/>
    <property type="match status" value="1"/>
</dbReference>
<keyword evidence="5 6" id="KW-0472">Membrane</keyword>
<comment type="caution">
    <text evidence="7">The sequence shown here is derived from an EMBL/GenBank/DDBJ whole genome shotgun (WGS) entry which is preliminary data.</text>
</comment>
<evidence type="ECO:0000256" key="6">
    <source>
        <dbReference type="SAM" id="Phobius"/>
    </source>
</evidence>
<comment type="subcellular location">
    <subcellularLocation>
        <location evidence="1">Cell membrane</location>
        <topology evidence="1">Multi-pass membrane protein</topology>
    </subcellularLocation>
</comment>